<evidence type="ECO:0000256" key="6">
    <source>
        <dbReference type="ARBA" id="ARBA00035243"/>
    </source>
</evidence>
<keyword evidence="5" id="KW-0687">Ribonucleoprotein</keyword>
<feature type="region of interest" description="Disordered" evidence="8">
    <location>
        <begin position="1"/>
        <end position="29"/>
    </location>
</feature>
<dbReference type="GO" id="GO:0006412">
    <property type="term" value="P:translation"/>
    <property type="evidence" value="ECO:0007669"/>
    <property type="project" value="InterPro"/>
</dbReference>
<feature type="compositionally biased region" description="Gly residues" evidence="8">
    <location>
        <begin position="68"/>
        <end position="78"/>
    </location>
</feature>
<dbReference type="SUPFAM" id="SSF50447">
    <property type="entry name" value="Translation proteins"/>
    <property type="match status" value="1"/>
</dbReference>
<dbReference type="AlphaFoldDB" id="A0A1G2F310"/>
<evidence type="ECO:0000256" key="7">
    <source>
        <dbReference type="ARBA" id="ARBA00035457"/>
    </source>
</evidence>
<feature type="non-terminal residue" evidence="9">
    <location>
        <position position="1"/>
    </location>
</feature>
<keyword evidence="2" id="KW-0699">rRNA-binding</keyword>
<dbReference type="InterPro" id="IPR000597">
    <property type="entry name" value="Ribosomal_uL3"/>
</dbReference>
<evidence type="ECO:0000313" key="9">
    <source>
        <dbReference type="EMBL" id="OGZ32317.1"/>
    </source>
</evidence>
<dbReference type="InterPro" id="IPR019927">
    <property type="entry name" value="Ribosomal_uL3_bac/org-type"/>
</dbReference>
<dbReference type="GO" id="GO:0003735">
    <property type="term" value="F:structural constituent of ribosome"/>
    <property type="evidence" value="ECO:0007669"/>
    <property type="project" value="InterPro"/>
</dbReference>
<dbReference type="Gene3D" id="2.40.30.10">
    <property type="entry name" value="Translation factors"/>
    <property type="match status" value="1"/>
</dbReference>
<evidence type="ECO:0000256" key="8">
    <source>
        <dbReference type="SAM" id="MobiDB-lite"/>
    </source>
</evidence>
<proteinExistence type="inferred from homology"/>
<dbReference type="GO" id="GO:0005840">
    <property type="term" value="C:ribosome"/>
    <property type="evidence" value="ECO:0007669"/>
    <property type="project" value="UniProtKB-KW"/>
</dbReference>
<gene>
    <name evidence="9" type="ORF">A3H02_01030</name>
</gene>
<evidence type="ECO:0000313" key="10">
    <source>
        <dbReference type="Proteomes" id="UP000176787"/>
    </source>
</evidence>
<evidence type="ECO:0000256" key="5">
    <source>
        <dbReference type="ARBA" id="ARBA00023274"/>
    </source>
</evidence>
<accession>A0A1G2F310</accession>
<dbReference type="PANTHER" id="PTHR11229:SF16">
    <property type="entry name" value="LARGE RIBOSOMAL SUBUNIT PROTEIN UL3C"/>
    <property type="match status" value="1"/>
</dbReference>
<reference evidence="9 10" key="1">
    <citation type="journal article" date="2016" name="Nat. Commun.">
        <title>Thousands of microbial genomes shed light on interconnected biogeochemical processes in an aquifer system.</title>
        <authorList>
            <person name="Anantharaman K."/>
            <person name="Brown C.T."/>
            <person name="Hug L.A."/>
            <person name="Sharon I."/>
            <person name="Castelle C.J."/>
            <person name="Probst A.J."/>
            <person name="Thomas B.C."/>
            <person name="Singh A."/>
            <person name="Wilkins M.J."/>
            <person name="Karaoz U."/>
            <person name="Brodie E.L."/>
            <person name="Williams K.H."/>
            <person name="Hubbard S.S."/>
            <person name="Banfield J.F."/>
        </authorList>
    </citation>
    <scope>NUCLEOTIDE SEQUENCE [LARGE SCALE GENOMIC DNA]</scope>
</reference>
<dbReference type="STRING" id="1801726.A3H02_01030"/>
<dbReference type="GO" id="GO:0019843">
    <property type="term" value="F:rRNA binding"/>
    <property type="evidence" value="ECO:0007669"/>
    <property type="project" value="UniProtKB-KW"/>
</dbReference>
<feature type="compositionally biased region" description="Gly residues" evidence="8">
    <location>
        <begin position="1"/>
        <end position="10"/>
    </location>
</feature>
<feature type="region of interest" description="Disordered" evidence="8">
    <location>
        <begin position="66"/>
        <end position="87"/>
    </location>
</feature>
<evidence type="ECO:0000256" key="3">
    <source>
        <dbReference type="ARBA" id="ARBA00022884"/>
    </source>
</evidence>
<dbReference type="FunFam" id="2.40.30.10:FF:000004">
    <property type="entry name" value="50S ribosomal protein L3"/>
    <property type="match status" value="1"/>
</dbReference>
<comment type="similarity">
    <text evidence="1">Belongs to the universal ribosomal protein uL3 family.</text>
</comment>
<comment type="caution">
    <text evidence="9">The sequence shown here is derived from an EMBL/GenBank/DDBJ whole genome shotgun (WGS) entry which is preliminary data.</text>
</comment>
<evidence type="ECO:0000256" key="4">
    <source>
        <dbReference type="ARBA" id="ARBA00022980"/>
    </source>
</evidence>
<evidence type="ECO:0000256" key="1">
    <source>
        <dbReference type="ARBA" id="ARBA00006540"/>
    </source>
</evidence>
<dbReference type="EMBL" id="MHMS01000009">
    <property type="protein sequence ID" value="OGZ32317.1"/>
    <property type="molecule type" value="Genomic_DNA"/>
</dbReference>
<dbReference type="GO" id="GO:1990904">
    <property type="term" value="C:ribonucleoprotein complex"/>
    <property type="evidence" value="ECO:0007669"/>
    <property type="project" value="UniProtKB-KW"/>
</dbReference>
<dbReference type="Pfam" id="PF00297">
    <property type="entry name" value="Ribosomal_L3"/>
    <property type="match status" value="1"/>
</dbReference>
<name>A0A1G2F310_9BACT</name>
<dbReference type="PANTHER" id="PTHR11229">
    <property type="entry name" value="50S RIBOSOMAL PROTEIN L3"/>
    <property type="match status" value="1"/>
</dbReference>
<evidence type="ECO:0000256" key="2">
    <source>
        <dbReference type="ARBA" id="ARBA00022730"/>
    </source>
</evidence>
<sequence length="87" mass="9174">GGVKRWGMKGGPRTHGQKHSEREIGSIGSIRTGKIRKGKRMPGRTGGKTITIKNLKVLLVDSEKNTLGLGGAVPGPTGGMVKIQSDR</sequence>
<keyword evidence="3" id="KW-0694">RNA-binding</keyword>
<organism evidence="9 10">
    <name type="scientific">Candidatus Niyogibacteria bacterium RIFCSPLOWO2_12_FULL_41_13</name>
    <dbReference type="NCBI Taxonomy" id="1801726"/>
    <lineage>
        <taxon>Bacteria</taxon>
        <taxon>Candidatus Niyogiibacteriota</taxon>
    </lineage>
</organism>
<dbReference type="Proteomes" id="UP000176787">
    <property type="component" value="Unassembled WGS sequence"/>
</dbReference>
<protein>
    <recommendedName>
        <fullName evidence="6">Large ribosomal subunit protein uL3</fullName>
    </recommendedName>
    <alternativeName>
        <fullName evidence="7">50S ribosomal protein L3</fullName>
    </alternativeName>
</protein>
<dbReference type="InterPro" id="IPR009000">
    <property type="entry name" value="Transl_B-barrel_sf"/>
</dbReference>
<keyword evidence="4 9" id="KW-0689">Ribosomal protein</keyword>